<protein>
    <submittedName>
        <fullName evidence="1">Uncharacterized protein</fullName>
    </submittedName>
</protein>
<dbReference type="EMBL" id="CP002339">
    <property type="protein sequence ID" value="AEF05066.1"/>
    <property type="molecule type" value="Genomic_DNA"/>
</dbReference>
<dbReference type="eggNOG" id="ENOG5034AKJ">
    <property type="taxonomic scope" value="Bacteria"/>
</dbReference>
<dbReference type="AlphaFoldDB" id="F5Z5R1"/>
<reference evidence="1 2" key="1">
    <citation type="journal article" date="2011" name="J. Bacteriol.">
        <title>Complete genome sequence of the polycyclic aromatic hydrocarbon-degrading bacterium Alteromonas sp. strain SN2.</title>
        <authorList>
            <person name="Jin H.M."/>
            <person name="Jeong H."/>
            <person name="Moon E.J."/>
            <person name="Math R.K."/>
            <person name="Lee K."/>
            <person name="Kim H.J."/>
            <person name="Jeon C.O."/>
            <person name="Oh T.K."/>
            <person name="Kim J.F."/>
        </authorList>
    </citation>
    <scope>NUCLEOTIDE SEQUENCE [LARGE SCALE GENOMIC DNA]</scope>
    <source>
        <strain evidence="2">JCM 17741 / KACC 18427 / KCTC 11700BP / SN2</strain>
    </source>
</reference>
<sequence length="54" mass="6436">MPKPDFYWNVGLINRLLTRVDKSDVLEKIEQTVIDFFTQVMQMDSFTLRQEGIE</sequence>
<name>F5Z5R1_ALTNA</name>
<dbReference type="KEGG" id="alt:ambt_17835"/>
<dbReference type="RefSeq" id="WP_013785983.1">
    <property type="nucleotide sequence ID" value="NC_015554.1"/>
</dbReference>
<proteinExistence type="predicted"/>
<accession>F5Z5R1</accession>
<evidence type="ECO:0000313" key="2">
    <source>
        <dbReference type="Proteomes" id="UP000000683"/>
    </source>
</evidence>
<dbReference type="Proteomes" id="UP000000683">
    <property type="component" value="Chromosome"/>
</dbReference>
<gene>
    <name evidence="1" type="ordered locus">ambt_17835</name>
</gene>
<evidence type="ECO:0000313" key="1">
    <source>
        <dbReference type="EMBL" id="AEF05066.1"/>
    </source>
</evidence>
<dbReference type="HOGENOM" id="CLU_3039749_0_0_6"/>
<keyword evidence="2" id="KW-1185">Reference proteome</keyword>
<organism evidence="1 2">
    <name type="scientific">Alteromonas naphthalenivorans</name>
    <dbReference type="NCBI Taxonomy" id="715451"/>
    <lineage>
        <taxon>Bacteria</taxon>
        <taxon>Pseudomonadati</taxon>
        <taxon>Pseudomonadota</taxon>
        <taxon>Gammaproteobacteria</taxon>
        <taxon>Alteromonadales</taxon>
        <taxon>Alteromonadaceae</taxon>
        <taxon>Alteromonas/Salinimonas group</taxon>
        <taxon>Alteromonas</taxon>
    </lineage>
</organism>